<dbReference type="PATRIC" id="fig|861299.3.peg.864"/>
<keyword evidence="2" id="KW-0472">Membrane</keyword>
<evidence type="ECO:0000259" key="3">
    <source>
        <dbReference type="Pfam" id="PF02397"/>
    </source>
</evidence>
<dbReference type="STRING" id="861299.J421_0850"/>
<reference evidence="4 5" key="1">
    <citation type="journal article" date="2014" name="Genome Announc.">
        <title>Genome Sequence and Methylome of Soil Bacterium Gemmatirosa kalamazoonensis KBS708T, a Member of the Rarely Cultivated Gemmatimonadetes Phylum.</title>
        <authorList>
            <person name="Debruyn J.M."/>
            <person name="Radosevich M."/>
            <person name="Wommack K.E."/>
            <person name="Polson S.W."/>
            <person name="Hauser L.J."/>
            <person name="Fawaz M.N."/>
            <person name="Korlach J."/>
            <person name="Tsai Y.C."/>
        </authorList>
    </citation>
    <scope>NUCLEOTIDE SEQUENCE [LARGE SCALE GENOMIC DNA]</scope>
    <source>
        <strain evidence="4 5">KBS708</strain>
    </source>
</reference>
<dbReference type="eggNOG" id="COG2148">
    <property type="taxonomic scope" value="Bacteria"/>
</dbReference>
<dbReference type="InParanoid" id="W0RD65"/>
<organism evidence="4 5">
    <name type="scientific">Gemmatirosa kalamazoonensis</name>
    <dbReference type="NCBI Taxonomy" id="861299"/>
    <lineage>
        <taxon>Bacteria</taxon>
        <taxon>Pseudomonadati</taxon>
        <taxon>Gemmatimonadota</taxon>
        <taxon>Gemmatimonadia</taxon>
        <taxon>Gemmatimonadales</taxon>
        <taxon>Gemmatimonadaceae</taxon>
        <taxon>Gemmatirosa</taxon>
    </lineage>
</organism>
<proteinExistence type="inferred from homology"/>
<dbReference type="PANTHER" id="PTHR30576:SF10">
    <property type="entry name" value="SLL5057 PROTEIN"/>
    <property type="match status" value="1"/>
</dbReference>
<feature type="transmembrane region" description="Helical" evidence="2">
    <location>
        <begin position="20"/>
        <end position="39"/>
    </location>
</feature>
<accession>W0RD65</accession>
<comment type="similarity">
    <text evidence="1">Belongs to the bacterial sugar transferase family.</text>
</comment>
<evidence type="ECO:0000313" key="4">
    <source>
        <dbReference type="EMBL" id="AHG88387.1"/>
    </source>
</evidence>
<dbReference type="EMBL" id="CP007128">
    <property type="protein sequence ID" value="AHG88387.1"/>
    <property type="molecule type" value="Genomic_DNA"/>
</dbReference>
<dbReference type="AlphaFoldDB" id="W0RD65"/>
<name>W0RD65_9BACT</name>
<feature type="domain" description="Bacterial sugar transferase" evidence="3">
    <location>
        <begin position="13"/>
        <end position="202"/>
    </location>
</feature>
<dbReference type="OrthoDB" id="9808602at2"/>
<evidence type="ECO:0000313" key="5">
    <source>
        <dbReference type="Proteomes" id="UP000019151"/>
    </source>
</evidence>
<sequence length="208" mass="23102">MSPTLALHHAAAKRCVDLLGALVALVLVAPLLAVLALLVKLDSPGPVLFVQTRVGRGGRTFRMLKVRTMRVGADAEKATLAALNQSDDARLFKIPSDPRVTTVGRVLRRWSLDELPQLWNVVAGHMSLVGPRPFFESDLDDYEAHHFRRLAVKPGITGLWQVSGRSDILDFEDVVRLDRHYIEHWSLALDLQILARTLPVVMSRSGAY</sequence>
<evidence type="ECO:0000256" key="2">
    <source>
        <dbReference type="SAM" id="Phobius"/>
    </source>
</evidence>
<dbReference type="HOGENOM" id="CLU_024920_1_0_0"/>
<keyword evidence="2" id="KW-1133">Transmembrane helix</keyword>
<dbReference type="PANTHER" id="PTHR30576">
    <property type="entry name" value="COLANIC BIOSYNTHESIS UDP-GLUCOSE LIPID CARRIER TRANSFERASE"/>
    <property type="match status" value="1"/>
</dbReference>
<dbReference type="Proteomes" id="UP000019151">
    <property type="component" value="Chromosome"/>
</dbReference>
<dbReference type="InterPro" id="IPR003362">
    <property type="entry name" value="Bact_transf"/>
</dbReference>
<keyword evidence="4" id="KW-0808">Transferase</keyword>
<dbReference type="GO" id="GO:0016780">
    <property type="term" value="F:phosphotransferase activity, for other substituted phosphate groups"/>
    <property type="evidence" value="ECO:0007669"/>
    <property type="project" value="TreeGrafter"/>
</dbReference>
<evidence type="ECO:0000256" key="1">
    <source>
        <dbReference type="ARBA" id="ARBA00006464"/>
    </source>
</evidence>
<dbReference type="KEGG" id="gba:J421_0850"/>
<gene>
    <name evidence="4" type="ORF">J421_0850</name>
</gene>
<keyword evidence="5" id="KW-1185">Reference proteome</keyword>
<keyword evidence="2" id="KW-0812">Transmembrane</keyword>
<dbReference type="Pfam" id="PF02397">
    <property type="entry name" value="Bac_transf"/>
    <property type="match status" value="1"/>
</dbReference>
<protein>
    <submittedName>
        <fullName evidence="4">Sugar transferase</fullName>
    </submittedName>
</protein>
<dbReference type="RefSeq" id="WP_104023016.1">
    <property type="nucleotide sequence ID" value="NZ_CP007128.1"/>
</dbReference>